<reference evidence="1 2" key="1">
    <citation type="journal article" date="2016" name="Mol. Biol. Evol.">
        <title>Comparative Genomics of Early-Diverging Mushroom-Forming Fungi Provides Insights into the Origins of Lignocellulose Decay Capabilities.</title>
        <authorList>
            <person name="Nagy L.G."/>
            <person name="Riley R."/>
            <person name="Tritt A."/>
            <person name="Adam C."/>
            <person name="Daum C."/>
            <person name="Floudas D."/>
            <person name="Sun H."/>
            <person name="Yadav J.S."/>
            <person name="Pangilinan J."/>
            <person name="Larsson K.H."/>
            <person name="Matsuura K."/>
            <person name="Barry K."/>
            <person name="Labutti K."/>
            <person name="Kuo R."/>
            <person name="Ohm R.A."/>
            <person name="Bhattacharya S.S."/>
            <person name="Shirouzu T."/>
            <person name="Yoshinaga Y."/>
            <person name="Martin F.M."/>
            <person name="Grigoriev I.V."/>
            <person name="Hibbett D.S."/>
        </authorList>
    </citation>
    <scope>NUCLEOTIDE SEQUENCE [LARGE SCALE GENOMIC DNA]</scope>
    <source>
        <strain evidence="1 2">HHB14362 ss-1</strain>
    </source>
</reference>
<keyword evidence="2" id="KW-1185">Reference proteome</keyword>
<dbReference type="InterPro" id="IPR032675">
    <property type="entry name" value="LRR_dom_sf"/>
</dbReference>
<accession>A0A165VAU9</accession>
<dbReference type="Proteomes" id="UP000076761">
    <property type="component" value="Unassembled WGS sequence"/>
</dbReference>
<dbReference type="Gene3D" id="3.80.10.10">
    <property type="entry name" value="Ribonuclease Inhibitor"/>
    <property type="match status" value="1"/>
</dbReference>
<proteinExistence type="predicted"/>
<dbReference type="InParanoid" id="A0A165VAU9"/>
<sequence length="487" mass="54737">MHRCLTISEVLSVIFEATLNNYEGERAYLAGLARTCKIFFEPAIHLLWRKQEGLQPLLECLPQELWEYDPNMYYDMCICLDDPGVTDLGANDKMVTAEVLYTLHKLRPLRLLLPNLLSLTCGAMSDSDGVPLVALFIHSRLKSLRISFDFRSPCADVLSRIIRRTRESCPSLESFTLLLERWAVSGLVLTCEIEDLQNLRVVEIRTYSSLVSQLFIQCLASLPLLEEVTLRAEPQIFFTLPAVMPCSSHEGRARAPFPSLRRLTVTVEASDAWAELAQLIRWCSSLSSVNLELDLPESESGGLENITTTVSMFTHLTSLAISTDLSKSVTLSDNSLRTLFALKHLQDLEISSLNCPDLNEALLRELLIAWPNMRSLSLPGGLKDFESMNHGSLTRACFEVVARYGVNLNALAIAVKASEYDFYESRPVLDEEGKPLQNLTLSNLTLNNNTSWLWDSLLEMFPNIGDSCNFGDSWLLKDLDLTWSEEA</sequence>
<dbReference type="EMBL" id="KV425554">
    <property type="protein sequence ID" value="KZT29421.1"/>
    <property type="molecule type" value="Genomic_DNA"/>
</dbReference>
<dbReference type="AlphaFoldDB" id="A0A165VAU9"/>
<gene>
    <name evidence="1" type="ORF">NEOLEDRAFT_1166909</name>
</gene>
<organism evidence="1 2">
    <name type="scientific">Neolentinus lepideus HHB14362 ss-1</name>
    <dbReference type="NCBI Taxonomy" id="1314782"/>
    <lineage>
        <taxon>Eukaryota</taxon>
        <taxon>Fungi</taxon>
        <taxon>Dikarya</taxon>
        <taxon>Basidiomycota</taxon>
        <taxon>Agaricomycotina</taxon>
        <taxon>Agaricomycetes</taxon>
        <taxon>Gloeophyllales</taxon>
        <taxon>Gloeophyllaceae</taxon>
        <taxon>Neolentinus</taxon>
    </lineage>
</organism>
<evidence type="ECO:0000313" key="2">
    <source>
        <dbReference type="Proteomes" id="UP000076761"/>
    </source>
</evidence>
<protein>
    <recommendedName>
        <fullName evidence="3">F-box domain-containing protein</fullName>
    </recommendedName>
</protein>
<evidence type="ECO:0008006" key="3">
    <source>
        <dbReference type="Google" id="ProtNLM"/>
    </source>
</evidence>
<dbReference type="OrthoDB" id="2794631at2759"/>
<dbReference type="STRING" id="1314782.A0A165VAU9"/>
<evidence type="ECO:0000313" key="1">
    <source>
        <dbReference type="EMBL" id="KZT29421.1"/>
    </source>
</evidence>
<name>A0A165VAU9_9AGAM</name>